<proteinExistence type="predicted"/>
<dbReference type="InterPro" id="IPR050971">
    <property type="entry name" value="Cadherin-domain_protein"/>
</dbReference>
<dbReference type="InterPro" id="IPR002126">
    <property type="entry name" value="Cadherin-like_dom"/>
</dbReference>
<keyword evidence="5" id="KW-0130">Cell adhesion</keyword>
<dbReference type="PANTHER" id="PTHR24025:SF23">
    <property type="entry name" value="NEURAL-CADHERIN"/>
    <property type="match status" value="1"/>
</dbReference>
<keyword evidence="10" id="KW-1185">Reference proteome</keyword>
<feature type="domain" description="Cadherin" evidence="8">
    <location>
        <begin position="838"/>
        <end position="930"/>
    </location>
</feature>
<dbReference type="GO" id="GO:0005509">
    <property type="term" value="F:calcium ion binding"/>
    <property type="evidence" value="ECO:0007669"/>
    <property type="project" value="InterPro"/>
</dbReference>
<dbReference type="InterPro" id="IPR015919">
    <property type="entry name" value="Cadherin-like_sf"/>
</dbReference>
<evidence type="ECO:0000313" key="10">
    <source>
        <dbReference type="Proteomes" id="UP000543174"/>
    </source>
</evidence>
<evidence type="ECO:0000256" key="1">
    <source>
        <dbReference type="ARBA" id="ARBA00004370"/>
    </source>
</evidence>
<organism evidence="9 10">
    <name type="scientific">Priestia aryabhattai</name>
    <name type="common">Bacillus aryabhattai</name>
    <dbReference type="NCBI Taxonomy" id="412384"/>
    <lineage>
        <taxon>Bacteria</taxon>
        <taxon>Bacillati</taxon>
        <taxon>Bacillota</taxon>
        <taxon>Bacilli</taxon>
        <taxon>Bacillales</taxon>
        <taxon>Bacillaceae</taxon>
        <taxon>Priestia</taxon>
    </lineage>
</organism>
<evidence type="ECO:0000256" key="5">
    <source>
        <dbReference type="ARBA" id="ARBA00022889"/>
    </source>
</evidence>
<keyword evidence="2" id="KW-0812">Transmembrane</keyword>
<dbReference type="GO" id="GO:0005911">
    <property type="term" value="C:cell-cell junction"/>
    <property type="evidence" value="ECO:0007669"/>
    <property type="project" value="TreeGrafter"/>
</dbReference>
<dbReference type="EMBL" id="JACJHT010000010">
    <property type="protein sequence ID" value="MBA9042309.1"/>
    <property type="molecule type" value="Genomic_DNA"/>
</dbReference>
<dbReference type="Gene3D" id="2.60.40.3440">
    <property type="match status" value="5"/>
</dbReference>
<dbReference type="RefSeq" id="WP_182527974.1">
    <property type="nucleotide sequence ID" value="NZ_JACJHT010000010.1"/>
</dbReference>
<comment type="subcellular location">
    <subcellularLocation>
        <location evidence="1">Membrane</location>
    </subcellularLocation>
</comment>
<dbReference type="NCBIfam" id="TIGR01451">
    <property type="entry name" value="B_ant_repeat"/>
    <property type="match status" value="1"/>
</dbReference>
<dbReference type="PROSITE" id="PS50268">
    <property type="entry name" value="CADHERIN_2"/>
    <property type="match status" value="4"/>
</dbReference>
<keyword evidence="3" id="KW-0677">Repeat</keyword>
<dbReference type="Proteomes" id="UP000543174">
    <property type="component" value="Unassembled WGS sequence"/>
</dbReference>
<dbReference type="AlphaFoldDB" id="A0A7W3NG04"/>
<dbReference type="PANTHER" id="PTHR24025">
    <property type="entry name" value="DESMOGLEIN FAMILY MEMBER"/>
    <property type="match status" value="1"/>
</dbReference>
<dbReference type="SUPFAM" id="SSF49313">
    <property type="entry name" value="Cadherin-like"/>
    <property type="match status" value="5"/>
</dbReference>
<dbReference type="CDD" id="cd11304">
    <property type="entry name" value="Cadherin_repeat"/>
    <property type="match status" value="3"/>
</dbReference>
<dbReference type="SMART" id="SM00112">
    <property type="entry name" value="CA"/>
    <property type="match status" value="5"/>
</dbReference>
<evidence type="ECO:0000256" key="2">
    <source>
        <dbReference type="ARBA" id="ARBA00022692"/>
    </source>
</evidence>
<evidence type="ECO:0000256" key="4">
    <source>
        <dbReference type="ARBA" id="ARBA00022837"/>
    </source>
</evidence>
<accession>A0A7W3NG04</accession>
<dbReference type="Pfam" id="PF17963">
    <property type="entry name" value="Big_9"/>
    <property type="match status" value="5"/>
</dbReference>
<name>A0A7W3NG04_PRIAR</name>
<keyword evidence="4" id="KW-0106">Calcium</keyword>
<evidence type="ECO:0000256" key="3">
    <source>
        <dbReference type="ARBA" id="ARBA00022737"/>
    </source>
</evidence>
<keyword evidence="7" id="KW-0472">Membrane</keyword>
<evidence type="ECO:0000256" key="6">
    <source>
        <dbReference type="ARBA" id="ARBA00022989"/>
    </source>
</evidence>
<protein>
    <submittedName>
        <fullName evidence="9">VCBS repeat-containing protein</fullName>
    </submittedName>
</protein>
<dbReference type="Pfam" id="PF01345">
    <property type="entry name" value="DUF11"/>
    <property type="match status" value="1"/>
</dbReference>
<feature type="non-terminal residue" evidence="9">
    <location>
        <position position="949"/>
    </location>
</feature>
<reference evidence="9" key="1">
    <citation type="submission" date="2020-08" db="EMBL/GenBank/DDBJ databases">
        <title>Functional genomics of gut bacteria from endangered species of beetles.</title>
        <authorList>
            <person name="Carlos-Shanley C."/>
        </authorList>
    </citation>
    <scope>NUCLEOTIDE SEQUENCE [LARGE SCALE GENOMIC DNA]</scope>
    <source>
        <strain evidence="9">S00060</strain>
    </source>
</reference>
<dbReference type="GO" id="GO:0016020">
    <property type="term" value="C:membrane"/>
    <property type="evidence" value="ECO:0007669"/>
    <property type="project" value="UniProtKB-SubCell"/>
</dbReference>
<dbReference type="NCBIfam" id="NF012211">
    <property type="entry name" value="tand_rpt_95"/>
    <property type="match status" value="5"/>
</dbReference>
<dbReference type="InterPro" id="IPR010221">
    <property type="entry name" value="VCBS_dom"/>
</dbReference>
<sequence length="949" mass="98202">MPYVNRFLTNANGAITFTGNTFGLNKQANANAPGTAGSIGTFFSVNPSSVDGSFPTGTTANYLQNSSSAVLRLPSTTTQILYAELIWGGSYLYGGEDVSSALNNAVTFITPSRTVSVQSDTATRFTLTSSSFYYVRSANVTNLISQAGTYSVLGVPGTQSTTENNANAAGWTLAVVYADPLQKSRNLSIFVGAELTSSATGSSTAAVSGFGTPITGTVNGRLLVSAIEGDSAIVGDQLQFGPTTASLQPVSGPNNPINNFFASQINNDSGALDTSGQFGSLNSTPGGSLSGARQGWDITNIDVSARLSNNQTSAVVRGTTNGDTYVISALALQVDINAPVLNVSKSANVTSARTGDIITYTVQVSNTGTAAANVLIATDPLSSATTFIPNSLQVDGVTQTNADIRNGLPLGTLNINQTRVLTYQVRVVGPLTSISSLGNQVFINYQFESTPGNVLTGSGASPVNSVTAINTPPTVPNYTITNPEDTVAIGTVIGNDIDGNPLTYRIGTRPTNGIVTVNPNGQFVYTPNLNFNGTDQFTVIVDDGQGGTATSIVTIINTPVNDNPVTQNYAVITNEDTPLVGQIQATDVDGDSLTFQLQSPPTNGTVTVTNSGSYIYTPNLNFNGTDQFTVLVSDGQGGTAVSTVTVTVTPVNDPPTVPNYTFSTQEDSPVVGAIVGTDVDGNPLSYQLQNRPTNGIAVVNANGTFSYQPNLNFNGTDQFTVLVSDGQGGTDVSTVTINVIPVNDPPITSNVSFTIAEDSTLINQIVAVDPDGDPLTFSLQTAPGNGVAVVNANGTFSYQPNLNFNGTDQFTVLVSDGQGGTAVSTVTITVTPVNDAPTVPNYTFSTQEDSPVVGAIVGTDVDGNPLSYQLQNRPTNGIAVVNANGTFSYQPNLNFNGTDQFTVLVSDGQGGTAVSTVTINVIPVNDPPITSNVSFTIAEDSTLINQIVA</sequence>
<evidence type="ECO:0000259" key="8">
    <source>
        <dbReference type="PROSITE" id="PS50268"/>
    </source>
</evidence>
<dbReference type="GO" id="GO:0007156">
    <property type="term" value="P:homophilic cell adhesion via plasma membrane adhesion molecules"/>
    <property type="evidence" value="ECO:0007669"/>
    <property type="project" value="InterPro"/>
</dbReference>
<gene>
    <name evidence="9" type="ORF">HNP21_005444</name>
</gene>
<dbReference type="NCBIfam" id="TIGR01965">
    <property type="entry name" value="VCBS_repeat"/>
    <property type="match status" value="2"/>
</dbReference>
<comment type="caution">
    <text evidence="9">The sequence shown here is derived from an EMBL/GenBank/DDBJ whole genome shotgun (WGS) entry which is preliminary data.</text>
</comment>
<keyword evidence="6" id="KW-1133">Transmembrane helix</keyword>
<feature type="domain" description="Cadherin" evidence="8">
    <location>
        <begin position="656"/>
        <end position="748"/>
    </location>
</feature>
<evidence type="ECO:0000256" key="7">
    <source>
        <dbReference type="ARBA" id="ARBA00023136"/>
    </source>
</evidence>
<dbReference type="InterPro" id="IPR047589">
    <property type="entry name" value="DUF11_rpt"/>
</dbReference>
<evidence type="ECO:0000313" key="9">
    <source>
        <dbReference type="EMBL" id="MBA9042309.1"/>
    </source>
</evidence>
<dbReference type="InterPro" id="IPR001434">
    <property type="entry name" value="OmcB-like_DUF11"/>
</dbReference>
<feature type="domain" description="Cadherin" evidence="8">
    <location>
        <begin position="565"/>
        <end position="660"/>
    </location>
</feature>
<feature type="domain" description="Cadherin" evidence="8">
    <location>
        <begin position="747"/>
        <end position="842"/>
    </location>
</feature>